<dbReference type="AlphaFoldDB" id="A0A0G2IEJ5"/>
<proteinExistence type="inferred from homology"/>
<comment type="similarity">
    <text evidence="1">Belongs to the aegerolysin family.</text>
</comment>
<dbReference type="Pfam" id="PF06355">
    <property type="entry name" value="Aegerolysin"/>
    <property type="match status" value="1"/>
</dbReference>
<dbReference type="InterPro" id="IPR009413">
    <property type="entry name" value="Aegerolysin-typ"/>
</dbReference>
<evidence type="ECO:0000256" key="1">
    <source>
        <dbReference type="ARBA" id="ARBA00010795"/>
    </source>
</evidence>
<dbReference type="OrthoDB" id="2727348at2759"/>
<comment type="caution">
    <text evidence="2">The sequence shown here is derived from an EMBL/GenBank/DDBJ whole genome shotgun (WGS) entry which is preliminary data.</text>
</comment>
<organism evidence="2 3">
    <name type="scientific">[Emmonsia] crescens</name>
    <dbReference type="NCBI Taxonomy" id="73230"/>
    <lineage>
        <taxon>Eukaryota</taxon>
        <taxon>Fungi</taxon>
        <taxon>Dikarya</taxon>
        <taxon>Ascomycota</taxon>
        <taxon>Pezizomycotina</taxon>
        <taxon>Eurotiomycetes</taxon>
        <taxon>Eurotiomycetidae</taxon>
        <taxon>Onygenales</taxon>
        <taxon>Ajellomycetaceae</taxon>
        <taxon>Emergomyces</taxon>
    </lineage>
</organism>
<evidence type="ECO:0000313" key="2">
    <source>
        <dbReference type="EMBL" id="KKZ68810.1"/>
    </source>
</evidence>
<dbReference type="PIRSF" id="PIRSF007951">
    <property type="entry name" value="Hemolysin, aegerolysin type"/>
    <property type="match status" value="1"/>
</dbReference>
<evidence type="ECO:0000313" key="3">
    <source>
        <dbReference type="Proteomes" id="UP000034164"/>
    </source>
</evidence>
<dbReference type="GO" id="GO:0019836">
    <property type="term" value="P:symbiont-mediated hemolysis of host erythrocyte"/>
    <property type="evidence" value="ECO:0007669"/>
    <property type="project" value="InterPro"/>
</dbReference>
<accession>A0A0G2IEJ5</accession>
<gene>
    <name evidence="2" type="ORF">EMCG_05599</name>
</gene>
<evidence type="ECO:0008006" key="4">
    <source>
        <dbReference type="Google" id="ProtNLM"/>
    </source>
</evidence>
<reference evidence="3" key="1">
    <citation type="journal article" date="2015" name="PLoS Genet.">
        <title>The dynamic genome and transcriptome of the human fungal pathogen Blastomyces and close relative Emmonsia.</title>
        <authorList>
            <person name="Munoz J.F."/>
            <person name="Gauthier G.M."/>
            <person name="Desjardins C.A."/>
            <person name="Gallo J.E."/>
            <person name="Holder J."/>
            <person name="Sullivan T.D."/>
            <person name="Marty A.J."/>
            <person name="Carmen J.C."/>
            <person name="Chen Z."/>
            <person name="Ding L."/>
            <person name="Gujja S."/>
            <person name="Magrini V."/>
            <person name="Misas E."/>
            <person name="Mitreva M."/>
            <person name="Priest M."/>
            <person name="Saif S."/>
            <person name="Whiston E.A."/>
            <person name="Young S."/>
            <person name="Zeng Q."/>
            <person name="Goldman W.E."/>
            <person name="Mardis E.R."/>
            <person name="Taylor J.W."/>
            <person name="McEwen J.G."/>
            <person name="Clay O.K."/>
            <person name="Klein B.S."/>
            <person name="Cuomo C.A."/>
        </authorList>
    </citation>
    <scope>NUCLEOTIDE SEQUENCE [LARGE SCALE GENOMIC DNA]</scope>
    <source>
        <strain evidence="3">UAMH 3008</strain>
    </source>
</reference>
<dbReference type="Gene3D" id="2.60.270.50">
    <property type="match status" value="1"/>
</dbReference>
<dbReference type="Proteomes" id="UP000034164">
    <property type="component" value="Unassembled WGS sequence"/>
</dbReference>
<dbReference type="VEuPathDB" id="FungiDB:EMCG_05599"/>
<protein>
    <recommendedName>
        <fullName evidence="4">Asp-hemolysin</fullName>
    </recommendedName>
</protein>
<sequence length="133" mass="14178">MGHSDWIDMHLTNALEGPLAIQNAQLVHGKFYADDDKDDEIGAEQVEDIVIPESGSGDVYSCGRQGAPVGTQGSFDLVDQDNSQKICTINWSSPYSGSGYLSASEVNRNYTVSIPAVRGNGPVGFVDISVAEL</sequence>
<name>A0A0G2IEJ5_9EURO</name>
<dbReference type="EMBL" id="LCZI01000017">
    <property type="protein sequence ID" value="KKZ68810.1"/>
    <property type="molecule type" value="Genomic_DNA"/>
</dbReference>